<accession>A0A382LQW7</accession>
<organism evidence="3">
    <name type="scientific">marine metagenome</name>
    <dbReference type="NCBI Taxonomy" id="408172"/>
    <lineage>
        <taxon>unclassified sequences</taxon>
        <taxon>metagenomes</taxon>
        <taxon>ecological metagenomes</taxon>
    </lineage>
</organism>
<dbReference type="PANTHER" id="PTHR43625">
    <property type="entry name" value="AFLATOXIN B1 ALDEHYDE REDUCTASE"/>
    <property type="match status" value="1"/>
</dbReference>
<keyword evidence="1" id="KW-0560">Oxidoreductase</keyword>
<sequence length="326" mass="35257">MKTVNLGELEVSAIGLGCMGMSQAYGKADPVESERTLHRALDIGVTFLDTANVYGLGHNEELVGRVLKGRRTEMQLATKFGIVVKDGKRGIDGHPDQVILRCDESLARLQTDVIDLYYLHRLDPTVPIEDTVGAMSLLVEAGKVRYLGLSEVSAKTLRKAHAIHPISAVQSEYSLWTRDPEAYVLEACKELGVGFVPFSPMGRAILTGVIKDGDAIAGKGDMRSTMPRFQGENLDKNLRLVEELGELSIAKGCSKGQLGLAWLLAKGEFIAPIPGTKHVKYLEENAAAVSVSLSVAELSKLDKLFSPSNIAGDRYTSSGMASLDRD</sequence>
<protein>
    <recommendedName>
        <fullName evidence="2">NADP-dependent oxidoreductase domain-containing protein</fullName>
    </recommendedName>
</protein>
<dbReference type="PANTHER" id="PTHR43625:SF40">
    <property type="entry name" value="ALDO-KETO REDUCTASE YAKC [NADP(+)]"/>
    <property type="match status" value="1"/>
</dbReference>
<dbReference type="SUPFAM" id="SSF51430">
    <property type="entry name" value="NAD(P)-linked oxidoreductase"/>
    <property type="match status" value="1"/>
</dbReference>
<proteinExistence type="predicted"/>
<dbReference type="AlphaFoldDB" id="A0A382LQW7"/>
<feature type="domain" description="NADP-dependent oxidoreductase" evidence="2">
    <location>
        <begin position="13"/>
        <end position="304"/>
    </location>
</feature>
<evidence type="ECO:0000259" key="2">
    <source>
        <dbReference type="Pfam" id="PF00248"/>
    </source>
</evidence>
<evidence type="ECO:0000313" key="3">
    <source>
        <dbReference type="EMBL" id="SVC39000.1"/>
    </source>
</evidence>
<reference evidence="3" key="1">
    <citation type="submission" date="2018-05" db="EMBL/GenBank/DDBJ databases">
        <authorList>
            <person name="Lanie J.A."/>
            <person name="Ng W.-L."/>
            <person name="Kazmierczak K.M."/>
            <person name="Andrzejewski T.M."/>
            <person name="Davidsen T.M."/>
            <person name="Wayne K.J."/>
            <person name="Tettelin H."/>
            <person name="Glass J.I."/>
            <person name="Rusch D."/>
            <person name="Podicherti R."/>
            <person name="Tsui H.-C.T."/>
            <person name="Winkler M.E."/>
        </authorList>
    </citation>
    <scope>NUCLEOTIDE SEQUENCE</scope>
</reference>
<dbReference type="InterPro" id="IPR050791">
    <property type="entry name" value="Aldo-Keto_reductase"/>
</dbReference>
<dbReference type="InterPro" id="IPR023210">
    <property type="entry name" value="NADP_OxRdtase_dom"/>
</dbReference>
<dbReference type="CDD" id="cd19076">
    <property type="entry name" value="AKR_AKR13A_13D"/>
    <property type="match status" value="1"/>
</dbReference>
<dbReference type="EMBL" id="UINC01088612">
    <property type="protein sequence ID" value="SVC39000.1"/>
    <property type="molecule type" value="Genomic_DNA"/>
</dbReference>
<dbReference type="InterPro" id="IPR036812">
    <property type="entry name" value="NAD(P)_OxRdtase_dom_sf"/>
</dbReference>
<gene>
    <name evidence="3" type="ORF">METZ01_LOCUS291854</name>
</gene>
<dbReference type="GO" id="GO:0005737">
    <property type="term" value="C:cytoplasm"/>
    <property type="evidence" value="ECO:0007669"/>
    <property type="project" value="TreeGrafter"/>
</dbReference>
<dbReference type="Gene3D" id="3.20.20.100">
    <property type="entry name" value="NADP-dependent oxidoreductase domain"/>
    <property type="match status" value="1"/>
</dbReference>
<dbReference type="Pfam" id="PF00248">
    <property type="entry name" value="Aldo_ket_red"/>
    <property type="match status" value="1"/>
</dbReference>
<evidence type="ECO:0000256" key="1">
    <source>
        <dbReference type="ARBA" id="ARBA00023002"/>
    </source>
</evidence>
<dbReference type="GO" id="GO:0016491">
    <property type="term" value="F:oxidoreductase activity"/>
    <property type="evidence" value="ECO:0007669"/>
    <property type="project" value="UniProtKB-KW"/>
</dbReference>
<name>A0A382LQW7_9ZZZZ</name>